<proteinExistence type="predicted"/>
<reference evidence="1 2" key="1">
    <citation type="submission" date="2019-01" db="EMBL/GenBank/DDBJ databases">
        <authorList>
            <consortium name="Pathogen Informatics"/>
        </authorList>
    </citation>
    <scope>NUCLEOTIDE SEQUENCE [LARGE SCALE GENOMIC DNA]</scope>
    <source>
        <strain evidence="1 2">NCTC10146</strain>
    </source>
</reference>
<dbReference type="Proteomes" id="UP000290495">
    <property type="component" value="Chromosome"/>
</dbReference>
<organism evidence="1 2">
    <name type="scientific">Mycoplasmopsis canis</name>
    <dbReference type="NCBI Taxonomy" id="29555"/>
    <lineage>
        <taxon>Bacteria</taxon>
        <taxon>Bacillati</taxon>
        <taxon>Mycoplasmatota</taxon>
        <taxon>Mycoplasmoidales</taxon>
        <taxon>Metamycoplasmataceae</taxon>
        <taxon>Mycoplasmopsis</taxon>
    </lineage>
</organism>
<evidence type="ECO:0000313" key="1">
    <source>
        <dbReference type="EMBL" id="VEU69070.1"/>
    </source>
</evidence>
<sequence>MIKNLEEISNIVKETDKKDFYAKMCKLISQIFISHFEFKKILQKQIAKLKLRSRFFPNDQELIKTIDNLEKEIYNDANNTIRFILSQMSPEGAWMIENCYLNEETRDVNEWYLKHFSKTTFYKKKKAAILEFTSFYLALF</sequence>
<gene>
    <name evidence="1" type="ORF">NCTC10146_00550</name>
</gene>
<protein>
    <submittedName>
        <fullName evidence="1">Uncharacterized protein</fullName>
    </submittedName>
</protein>
<dbReference type="InterPro" id="IPR058231">
    <property type="entry name" value="MG284-like_C"/>
</dbReference>
<evidence type="ECO:0000313" key="2">
    <source>
        <dbReference type="Proteomes" id="UP000290495"/>
    </source>
</evidence>
<name>A0A449ARG1_9BACT</name>
<dbReference type="NCBIfam" id="NF045770">
    <property type="entry name" value="MPN403_MG284_C"/>
    <property type="match status" value="1"/>
</dbReference>
<dbReference type="RefSeq" id="WP_004795407.1">
    <property type="nucleotide sequence ID" value="NZ_LR215010.1"/>
</dbReference>
<accession>A0A449ARG1</accession>
<dbReference type="EMBL" id="LR215010">
    <property type="protein sequence ID" value="VEU69070.1"/>
    <property type="molecule type" value="Genomic_DNA"/>
</dbReference>
<dbReference type="AlphaFoldDB" id="A0A449ARG1"/>